<name>A0ABP1RN08_9HEXA</name>
<reference evidence="2 3" key="1">
    <citation type="submission" date="2024-08" db="EMBL/GenBank/DDBJ databases">
        <authorList>
            <person name="Cucini C."/>
            <person name="Frati F."/>
        </authorList>
    </citation>
    <scope>NUCLEOTIDE SEQUENCE [LARGE SCALE GENOMIC DNA]</scope>
</reference>
<accession>A0ABP1RN08</accession>
<dbReference type="Gene3D" id="1.10.287.70">
    <property type="match status" value="1"/>
</dbReference>
<evidence type="ECO:0000313" key="2">
    <source>
        <dbReference type="EMBL" id="CAL8131309.1"/>
    </source>
</evidence>
<dbReference type="Proteomes" id="UP001642540">
    <property type="component" value="Unassembled WGS sequence"/>
</dbReference>
<gene>
    <name evidence="2" type="ORF">ODALV1_LOCUS24122</name>
</gene>
<keyword evidence="3" id="KW-1185">Reference proteome</keyword>
<feature type="transmembrane region" description="Helical" evidence="1">
    <location>
        <begin position="746"/>
        <end position="766"/>
    </location>
</feature>
<evidence type="ECO:0000313" key="3">
    <source>
        <dbReference type="Proteomes" id="UP001642540"/>
    </source>
</evidence>
<organism evidence="2 3">
    <name type="scientific">Orchesella dallaii</name>
    <dbReference type="NCBI Taxonomy" id="48710"/>
    <lineage>
        <taxon>Eukaryota</taxon>
        <taxon>Metazoa</taxon>
        <taxon>Ecdysozoa</taxon>
        <taxon>Arthropoda</taxon>
        <taxon>Hexapoda</taxon>
        <taxon>Collembola</taxon>
        <taxon>Entomobryomorpha</taxon>
        <taxon>Entomobryoidea</taxon>
        <taxon>Orchesellidae</taxon>
        <taxon>Orchesellinae</taxon>
        <taxon>Orchesella</taxon>
    </lineage>
</organism>
<keyword evidence="1" id="KW-0472">Membrane</keyword>
<evidence type="ECO:0000256" key="1">
    <source>
        <dbReference type="SAM" id="Phobius"/>
    </source>
</evidence>
<dbReference type="EMBL" id="CAXLJM020000086">
    <property type="protein sequence ID" value="CAL8131309.1"/>
    <property type="molecule type" value="Genomic_DNA"/>
</dbReference>
<feature type="transmembrane region" description="Helical" evidence="1">
    <location>
        <begin position="415"/>
        <end position="437"/>
    </location>
</feature>
<proteinExistence type="predicted"/>
<keyword evidence="1" id="KW-1133">Transmembrane helix</keyword>
<keyword evidence="1" id="KW-0812">Transmembrane</keyword>
<comment type="caution">
    <text evidence="2">The sequence shown here is derived from an EMBL/GenBank/DDBJ whole genome shotgun (WGS) entry which is preliminary data.</text>
</comment>
<protein>
    <submittedName>
        <fullName evidence="2">Uncharacterized protein</fullName>
    </submittedName>
</protein>
<sequence>MNNFIPFSLPLILVRYDAMKITFNDGSRAYSQHDSKGNHVERTYLLPFEKVPSRKSQIVKSPYKPDGTSVLLDAHTNQSLNFDKKLLMLLDNGLPSADKVNWKPWLCARHLYLFPPLPKEGSFFYHELYEHNHCRKQYQYLRLLPKFFTKPVLTTRPTYHILITTREERLAVRMPWVYSISDAIFGDGTNLFDQRSDEWNRLIGDTIKFHPSSGREMLIMIAKQLKPNTFELNEIGFFCKHCDEADNSVLLSYQTIFNNSNDAKSRQDFESRIANFYPRIKNSIWKSLDRHYHFQFPFWFPYIFDEKLGHYLTHRETLSRLPTDLLLPFQDVKSIWAVMGNYNGTVIHRREENFPYYPYDCLFPFLYPEIEPVLDGLGVSDISIRHKNLKFIACSIPDQDSLFFQELHSIFNYEIWIALVISIIILSLLTSSIIQYLENGKVNCKKLLKNLPQTSIFDYIITLLEQGGIISKIVEQNMSLKFMVTSYVLVGIVLSNAYKNENITRLTLPRSRAQFQNFSELVEHNFHIFSRVIDSSGEEFRIITTDDPRYRLNMTMSDQHKLFMVTPNRISVSLFSEILFYADKISKASICRKRNYLYYADWISPFHGYCENATQLHFLNNTRIHPRWKDLAVHNTSVANVMNQCNKTAFVLPEDALLKTYNELMASTLPEEAIIHRGEDKLFGTVYGLKFGRWINPFVLQRFQWFTSAGIFDEGNKIAGFVAKLRTKKPTGNENEPKASNMRGNIAVVFVLLPIGYFFSGLGFFYEVGIIKLAKRFEAVYYRVRDLFSYLALVVVGKNMKKNHTIKVRTINVVSSAEET</sequence>